<protein>
    <recommendedName>
        <fullName evidence="4">PepSY domain-containing protein</fullName>
    </recommendedName>
</protein>
<name>A0AAU8CY25_9HYPH</name>
<proteinExistence type="predicted"/>
<dbReference type="AlphaFoldDB" id="A0AAU8CY25"/>
<evidence type="ECO:0000313" key="3">
    <source>
        <dbReference type="EMBL" id="XCG51763.1"/>
    </source>
</evidence>
<feature type="coiled-coil region" evidence="1">
    <location>
        <begin position="102"/>
        <end position="129"/>
    </location>
</feature>
<evidence type="ECO:0008006" key="4">
    <source>
        <dbReference type="Google" id="ProtNLM"/>
    </source>
</evidence>
<dbReference type="RefSeq" id="WP_353643852.1">
    <property type="nucleotide sequence ID" value="NZ_CP159253.1"/>
</dbReference>
<keyword evidence="2" id="KW-0732">Signal</keyword>
<dbReference type="EMBL" id="CP159253">
    <property type="protein sequence ID" value="XCG51763.1"/>
    <property type="molecule type" value="Genomic_DNA"/>
</dbReference>
<sequence length="164" mass="17457">MTTISMPDSKWLHAAAAAAFLAASVPQTALMAQGLESPEAIETIIGTEVQEEESQATADSGKVIAAIEKTGESIATVRKTSKLDKVDIVFLSDAVATEGGPPPEIEAKIKEHEEEIAELRKELEGNAMLYHAIDSRQILLRDVLAVEFDDKNGVVIYAAAKPAG</sequence>
<accession>A0AAU8CY25</accession>
<feature type="signal peptide" evidence="2">
    <location>
        <begin position="1"/>
        <end position="31"/>
    </location>
</feature>
<evidence type="ECO:0000256" key="2">
    <source>
        <dbReference type="SAM" id="SignalP"/>
    </source>
</evidence>
<evidence type="ECO:0000256" key="1">
    <source>
        <dbReference type="SAM" id="Coils"/>
    </source>
</evidence>
<reference evidence="3" key="1">
    <citation type="submission" date="2024-06" db="EMBL/GenBank/DDBJ databases">
        <title>Mesorhizobium karijinii sp. nov., a symbiont of the iconic Swainsona formosa from arid Australia.</title>
        <authorList>
            <person name="Hill Y.J."/>
            <person name="Watkin E.L.J."/>
            <person name="O'Hara G.W."/>
            <person name="Terpolilli J."/>
            <person name="Tye M.L."/>
            <person name="Kohlmeier M.G."/>
        </authorList>
    </citation>
    <scope>NUCLEOTIDE SEQUENCE</scope>
    <source>
        <strain evidence="3">WSM2240</strain>
    </source>
</reference>
<feature type="chain" id="PRO_5043560429" description="PepSY domain-containing protein" evidence="2">
    <location>
        <begin position="32"/>
        <end position="164"/>
    </location>
</feature>
<organism evidence="3">
    <name type="scientific">Mesorhizobium sp. WSM2240</name>
    <dbReference type="NCBI Taxonomy" id="3228851"/>
    <lineage>
        <taxon>Bacteria</taxon>
        <taxon>Pseudomonadati</taxon>
        <taxon>Pseudomonadota</taxon>
        <taxon>Alphaproteobacteria</taxon>
        <taxon>Hyphomicrobiales</taxon>
        <taxon>Phyllobacteriaceae</taxon>
        <taxon>Mesorhizobium</taxon>
    </lineage>
</organism>
<gene>
    <name evidence="3" type="ORF">ABVK50_25890</name>
</gene>
<keyword evidence="1" id="KW-0175">Coiled coil</keyword>